<dbReference type="Pfam" id="PF09424">
    <property type="entry name" value="YqeY"/>
    <property type="match status" value="1"/>
</dbReference>
<evidence type="ECO:0000313" key="1">
    <source>
        <dbReference type="EMBL" id="ABB30635.1"/>
    </source>
</evidence>
<protein>
    <submittedName>
        <fullName evidence="1">Uncharacterized protein YqeY</fullName>
    </submittedName>
</protein>
<dbReference type="SUPFAM" id="SSF89095">
    <property type="entry name" value="GatB/YqeY motif"/>
    <property type="match status" value="1"/>
</dbReference>
<name>Q39YN9_GEOMG</name>
<gene>
    <name evidence="1" type="primary">yqeY</name>
    <name evidence="1" type="ordered locus">Gmet_0392</name>
</gene>
<dbReference type="EMBL" id="CP000148">
    <property type="protein sequence ID" value="ABB30635.1"/>
    <property type="molecule type" value="Genomic_DNA"/>
</dbReference>
<dbReference type="HOGENOM" id="CLU_079430_2_1_7"/>
<reference evidence="1 2" key="1">
    <citation type="submission" date="2005-10" db="EMBL/GenBank/DDBJ databases">
        <title>Complete sequence of Geobacter metallireducens GS-15.</title>
        <authorList>
            <consortium name="US DOE Joint Genome Institute"/>
            <person name="Copeland A."/>
            <person name="Lucas S."/>
            <person name="Lapidus A."/>
            <person name="Barry K."/>
            <person name="Detter J.C."/>
            <person name="Glavina T."/>
            <person name="Hammon N."/>
            <person name="Israni S."/>
            <person name="Pitluck S."/>
            <person name="Di Bartolo G."/>
            <person name="Chain P."/>
            <person name="Schmutz J."/>
            <person name="Larimer F."/>
            <person name="Land M."/>
            <person name="Kyrpides N."/>
            <person name="Ivanova N."/>
            <person name="Richardson P."/>
        </authorList>
    </citation>
    <scope>NUCLEOTIDE SEQUENCE [LARGE SCALE GENOMIC DNA]</scope>
    <source>
        <strain evidence="2">ATCC 53774 / DSM 7210 / GS-15</strain>
    </source>
</reference>
<dbReference type="PANTHER" id="PTHR28055:SF1">
    <property type="entry name" value="ALTERED INHERITANCE OF MITOCHONDRIA PROTEIN 41, MITOCHONDRIAL"/>
    <property type="match status" value="1"/>
</dbReference>
<dbReference type="KEGG" id="gme:Gmet_0392"/>
<proteinExistence type="predicted"/>
<dbReference type="PANTHER" id="PTHR28055">
    <property type="entry name" value="ALTERED INHERITANCE OF MITOCHONDRIA PROTEIN 41, MITOCHONDRIAL"/>
    <property type="match status" value="1"/>
</dbReference>
<dbReference type="InterPro" id="IPR003789">
    <property type="entry name" value="Asn/Gln_tRNA_amidoTrase-B-like"/>
</dbReference>
<dbReference type="Proteomes" id="UP000007073">
    <property type="component" value="Chromosome"/>
</dbReference>
<dbReference type="Gene3D" id="1.10.10.410">
    <property type="match status" value="1"/>
</dbReference>
<reference evidence="1 2" key="2">
    <citation type="journal article" date="2009" name="BMC Microbiol.">
        <title>The genome sequence of Geobacter metallireducens: features of metabolism, physiology and regulation common and dissimilar to Geobacter sulfurreducens.</title>
        <authorList>
            <person name="Aklujkar M."/>
            <person name="Krushkal J."/>
            <person name="DiBartolo G."/>
            <person name="Lapidus A."/>
            <person name="Land M.L."/>
            <person name="Lovley D.R."/>
        </authorList>
    </citation>
    <scope>NUCLEOTIDE SEQUENCE [LARGE SCALE GENOMIC DNA]</scope>
    <source>
        <strain evidence="2">ATCC 53774 / DSM 7210 / GS-15</strain>
    </source>
</reference>
<dbReference type="InterPro" id="IPR019004">
    <property type="entry name" value="YqeY/Aim41"/>
</dbReference>
<dbReference type="STRING" id="269799.Gmet_0392"/>
<evidence type="ECO:0000313" key="2">
    <source>
        <dbReference type="Proteomes" id="UP000007073"/>
    </source>
</evidence>
<sequence>MLRDRLNDEMKQAMKARDEIRLSVIRLIRSSVKNREIELRHELTDGEITEVLSTLVKQRRESIRMFGEAGRTDLVEKEEKELAVLLTFLPQQLSREEVEALVVQAIADSGAQGPKDMGKVMKAIMPHVTGRADGSLVSVVVKEKLA</sequence>
<dbReference type="InterPro" id="IPR042184">
    <property type="entry name" value="YqeY/Aim41_N"/>
</dbReference>
<dbReference type="GO" id="GO:0016884">
    <property type="term" value="F:carbon-nitrogen ligase activity, with glutamine as amido-N-donor"/>
    <property type="evidence" value="ECO:0007669"/>
    <property type="project" value="InterPro"/>
</dbReference>
<dbReference type="RefSeq" id="WP_004512364.1">
    <property type="nucleotide sequence ID" value="NC_007517.1"/>
</dbReference>
<dbReference type="InterPro" id="IPR023168">
    <property type="entry name" value="GatB_Yqey_C_2"/>
</dbReference>
<dbReference type="eggNOG" id="COG1610">
    <property type="taxonomic scope" value="Bacteria"/>
</dbReference>
<accession>Q39YN9</accession>
<dbReference type="AlphaFoldDB" id="Q39YN9"/>
<keyword evidence="2" id="KW-1185">Reference proteome</keyword>
<organism evidence="1 2">
    <name type="scientific">Geobacter metallireducens (strain ATCC 53774 / DSM 7210 / GS-15)</name>
    <dbReference type="NCBI Taxonomy" id="269799"/>
    <lineage>
        <taxon>Bacteria</taxon>
        <taxon>Pseudomonadati</taxon>
        <taxon>Thermodesulfobacteriota</taxon>
        <taxon>Desulfuromonadia</taxon>
        <taxon>Geobacterales</taxon>
        <taxon>Geobacteraceae</taxon>
        <taxon>Geobacter</taxon>
    </lineage>
</organism>
<dbReference type="Gene3D" id="1.10.1510.10">
    <property type="entry name" value="Uncharacterised protein YqeY/AIM41 PF09424, N-terminal domain"/>
    <property type="match status" value="1"/>
</dbReference>